<dbReference type="EMBL" id="DVKS01000043">
    <property type="protein sequence ID" value="HIT40957.1"/>
    <property type="molecule type" value="Genomic_DNA"/>
</dbReference>
<evidence type="ECO:0000313" key="3">
    <source>
        <dbReference type="EMBL" id="HIT40957.1"/>
    </source>
</evidence>
<organism evidence="3 4">
    <name type="scientific">Candidatus Caccovicinus merdipullorum</name>
    <dbReference type="NCBI Taxonomy" id="2840724"/>
    <lineage>
        <taxon>Bacteria</taxon>
        <taxon>Bacillati</taxon>
        <taxon>Bacillota</taxon>
        <taxon>Clostridia</taxon>
        <taxon>Eubacteriales</taxon>
        <taxon>Candidatus Caccovicinus</taxon>
    </lineage>
</organism>
<accession>A0A9D1GI39</accession>
<feature type="transmembrane region" description="Helical" evidence="1">
    <location>
        <begin position="187"/>
        <end position="208"/>
    </location>
</feature>
<proteinExistence type="predicted"/>
<sequence>MRGWKKAAAVWSLFILLWVHPADAFGSEADLGRRETFDSVGSLIREEEDMQTEGELFSQMPDLGLEKIQQFLNRQQTAGELSFTDLMKELLEGDWKQALSRLLEAARYGLLTENSRSVRFLAQAAALGVLGAVFSQAAAVFPSSRVAETGFFITYLLVFICLTAGFFTSMDTASNVADSIFDFMRVLLPSFFLAVAFAGGSISAAAMYSSVLAGVGAADFLCGTVLLPMVKVYVLLVLAGNLSREPFITRLTGGVESGIRWALKTVTGIFLGLQMIQTMILPFADSVKRAGIQKAVSVIPGVGAGAEAILQVAVGSGVLVKNTIGGGAVAAMVILAAAPVVKLMIFMILYRAAAALMEPVCDKRLTACAEGMGKAHQLLLGIVTAQVLFFAVTIGIVCSATNTVYFGG</sequence>
<name>A0A9D1GI39_9FIRM</name>
<feature type="signal peptide" evidence="2">
    <location>
        <begin position="1"/>
        <end position="24"/>
    </location>
</feature>
<feature type="transmembrane region" description="Helical" evidence="1">
    <location>
        <begin position="261"/>
        <end position="284"/>
    </location>
</feature>
<keyword evidence="1" id="KW-0472">Membrane</keyword>
<reference evidence="3" key="1">
    <citation type="submission" date="2020-10" db="EMBL/GenBank/DDBJ databases">
        <authorList>
            <person name="Gilroy R."/>
        </authorList>
    </citation>
    <scope>NUCLEOTIDE SEQUENCE</scope>
    <source>
        <strain evidence="3">CHK123-3438</strain>
    </source>
</reference>
<feature type="transmembrane region" description="Helical" evidence="1">
    <location>
        <begin position="120"/>
        <end position="142"/>
    </location>
</feature>
<protein>
    <submittedName>
        <fullName evidence="3">Stage III sporulation protein AE</fullName>
    </submittedName>
</protein>
<keyword evidence="1" id="KW-0812">Transmembrane</keyword>
<feature type="transmembrane region" description="Helical" evidence="1">
    <location>
        <begin position="149"/>
        <end position="167"/>
    </location>
</feature>
<keyword evidence="1" id="KW-1133">Transmembrane helix</keyword>
<dbReference type="AlphaFoldDB" id="A0A9D1GI39"/>
<reference evidence="3" key="2">
    <citation type="journal article" date="2021" name="PeerJ">
        <title>Extensive microbial diversity within the chicken gut microbiome revealed by metagenomics and culture.</title>
        <authorList>
            <person name="Gilroy R."/>
            <person name="Ravi A."/>
            <person name="Getino M."/>
            <person name="Pursley I."/>
            <person name="Horton D.L."/>
            <person name="Alikhan N.F."/>
            <person name="Baker D."/>
            <person name="Gharbi K."/>
            <person name="Hall N."/>
            <person name="Watson M."/>
            <person name="Adriaenssens E.M."/>
            <person name="Foster-Nyarko E."/>
            <person name="Jarju S."/>
            <person name="Secka A."/>
            <person name="Antonio M."/>
            <person name="Oren A."/>
            <person name="Chaudhuri R.R."/>
            <person name="La Ragione R."/>
            <person name="Hildebrand F."/>
            <person name="Pallen M.J."/>
        </authorList>
    </citation>
    <scope>NUCLEOTIDE SEQUENCE</scope>
    <source>
        <strain evidence="3">CHK123-3438</strain>
    </source>
</reference>
<evidence type="ECO:0000313" key="4">
    <source>
        <dbReference type="Proteomes" id="UP000886860"/>
    </source>
</evidence>
<comment type="caution">
    <text evidence="3">The sequence shown here is derived from an EMBL/GenBank/DDBJ whole genome shotgun (WGS) entry which is preliminary data.</text>
</comment>
<feature type="transmembrane region" description="Helical" evidence="1">
    <location>
        <begin position="220"/>
        <end position="241"/>
    </location>
</feature>
<dbReference type="Proteomes" id="UP000886860">
    <property type="component" value="Unassembled WGS sequence"/>
</dbReference>
<dbReference type="Pfam" id="PF09546">
    <property type="entry name" value="Spore_III_AE"/>
    <property type="match status" value="1"/>
</dbReference>
<feature type="transmembrane region" description="Helical" evidence="1">
    <location>
        <begin position="378"/>
        <end position="405"/>
    </location>
</feature>
<evidence type="ECO:0000256" key="1">
    <source>
        <dbReference type="SAM" id="Phobius"/>
    </source>
</evidence>
<feature type="transmembrane region" description="Helical" evidence="1">
    <location>
        <begin position="326"/>
        <end position="350"/>
    </location>
</feature>
<feature type="chain" id="PRO_5038679678" evidence="2">
    <location>
        <begin position="25"/>
        <end position="408"/>
    </location>
</feature>
<evidence type="ECO:0000256" key="2">
    <source>
        <dbReference type="SAM" id="SignalP"/>
    </source>
</evidence>
<keyword evidence="2" id="KW-0732">Signal</keyword>
<feature type="transmembrane region" description="Helical" evidence="1">
    <location>
        <begin position="296"/>
        <end position="320"/>
    </location>
</feature>
<dbReference type="InterPro" id="IPR014194">
    <property type="entry name" value="Spore_III_AE"/>
</dbReference>
<gene>
    <name evidence="3" type="ORF">IAB60_02470</name>
</gene>